<feature type="transmembrane region" description="Helical" evidence="5">
    <location>
        <begin position="371"/>
        <end position="389"/>
    </location>
</feature>
<feature type="transmembrane region" description="Helical" evidence="5">
    <location>
        <begin position="337"/>
        <end position="359"/>
    </location>
</feature>
<dbReference type="RefSeq" id="WP_207222641.1">
    <property type="nucleotide sequence ID" value="NZ_SGWQ01000004.1"/>
</dbReference>
<evidence type="ECO:0000256" key="5">
    <source>
        <dbReference type="SAM" id="Phobius"/>
    </source>
</evidence>
<evidence type="ECO:0000256" key="4">
    <source>
        <dbReference type="ARBA" id="ARBA00023136"/>
    </source>
</evidence>
<dbReference type="PANTHER" id="PTHR23514">
    <property type="entry name" value="BYPASS OF STOP CODON PROTEIN 6"/>
    <property type="match status" value="1"/>
</dbReference>
<comment type="subcellular location">
    <subcellularLocation>
        <location evidence="1">Cell membrane</location>
        <topology evidence="1">Multi-pass membrane protein</topology>
    </subcellularLocation>
</comment>
<reference evidence="7 8" key="1">
    <citation type="submission" date="2019-02" db="EMBL/GenBank/DDBJ databases">
        <title>Genomic Encyclopedia of Type Strains, Phase IV (KMG-IV): sequencing the most valuable type-strain genomes for metagenomic binning, comparative biology and taxonomic classification.</title>
        <authorList>
            <person name="Goeker M."/>
        </authorList>
    </citation>
    <scope>NUCLEOTIDE SEQUENCE [LARGE SCALE GENOMIC DNA]</scope>
    <source>
        <strain evidence="7 8">DSM 101727</strain>
    </source>
</reference>
<evidence type="ECO:0000259" key="6">
    <source>
        <dbReference type="PROSITE" id="PS50850"/>
    </source>
</evidence>
<dbReference type="InterPro" id="IPR051788">
    <property type="entry name" value="MFS_Transporter"/>
</dbReference>
<dbReference type="CDD" id="cd17393">
    <property type="entry name" value="MFS_MosC_like"/>
    <property type="match status" value="1"/>
</dbReference>
<dbReference type="Proteomes" id="UP000294257">
    <property type="component" value="Unassembled WGS sequence"/>
</dbReference>
<dbReference type="Gene3D" id="1.20.1250.20">
    <property type="entry name" value="MFS general substrate transporter like domains"/>
    <property type="match status" value="2"/>
</dbReference>
<dbReference type="InterPro" id="IPR020846">
    <property type="entry name" value="MFS_dom"/>
</dbReference>
<feature type="transmembrane region" description="Helical" evidence="5">
    <location>
        <begin position="144"/>
        <end position="165"/>
    </location>
</feature>
<dbReference type="Pfam" id="PF07690">
    <property type="entry name" value="MFS_1"/>
    <property type="match status" value="1"/>
</dbReference>
<evidence type="ECO:0000313" key="8">
    <source>
        <dbReference type="Proteomes" id="UP000294257"/>
    </source>
</evidence>
<accession>A0A4Q7KQD9</accession>
<feature type="transmembrane region" description="Helical" evidence="5">
    <location>
        <begin position="12"/>
        <end position="32"/>
    </location>
</feature>
<feature type="transmembrane region" description="Helical" evidence="5">
    <location>
        <begin position="171"/>
        <end position="192"/>
    </location>
</feature>
<keyword evidence="4 5" id="KW-0472">Membrane</keyword>
<keyword evidence="2 5" id="KW-0812">Transmembrane</keyword>
<feature type="transmembrane region" description="Helical" evidence="5">
    <location>
        <begin position="284"/>
        <end position="301"/>
    </location>
</feature>
<feature type="transmembrane region" description="Helical" evidence="5">
    <location>
        <begin position="213"/>
        <end position="232"/>
    </location>
</feature>
<comment type="caution">
    <text evidence="7">The sequence shown here is derived from an EMBL/GenBank/DDBJ whole genome shotgun (WGS) entry which is preliminary data.</text>
</comment>
<feature type="transmembrane region" description="Helical" evidence="5">
    <location>
        <begin position="44"/>
        <end position="64"/>
    </location>
</feature>
<evidence type="ECO:0000256" key="2">
    <source>
        <dbReference type="ARBA" id="ARBA00022692"/>
    </source>
</evidence>
<dbReference type="InterPro" id="IPR036259">
    <property type="entry name" value="MFS_trans_sf"/>
</dbReference>
<feature type="transmembrane region" description="Helical" evidence="5">
    <location>
        <begin position="104"/>
        <end position="124"/>
    </location>
</feature>
<organism evidence="7 8">
    <name type="scientific">Herbihabitans rhizosphaerae</name>
    <dbReference type="NCBI Taxonomy" id="1872711"/>
    <lineage>
        <taxon>Bacteria</taxon>
        <taxon>Bacillati</taxon>
        <taxon>Actinomycetota</taxon>
        <taxon>Actinomycetes</taxon>
        <taxon>Pseudonocardiales</taxon>
        <taxon>Pseudonocardiaceae</taxon>
        <taxon>Herbihabitans</taxon>
    </lineage>
</organism>
<dbReference type="GO" id="GO:0022857">
    <property type="term" value="F:transmembrane transporter activity"/>
    <property type="evidence" value="ECO:0007669"/>
    <property type="project" value="InterPro"/>
</dbReference>
<dbReference type="AlphaFoldDB" id="A0A4Q7KQD9"/>
<evidence type="ECO:0000256" key="1">
    <source>
        <dbReference type="ARBA" id="ARBA00004651"/>
    </source>
</evidence>
<gene>
    <name evidence="7" type="ORF">EV193_104259</name>
</gene>
<feature type="transmembrane region" description="Helical" evidence="5">
    <location>
        <begin position="76"/>
        <end position="98"/>
    </location>
</feature>
<keyword evidence="8" id="KW-1185">Reference proteome</keyword>
<sequence length="402" mass="40590">MLLTTTVPPVLRARNAVAIVFAANGFAFASWIARVPESRDALGLTPGGLGALLLAISVGSLIALPAAGSLIHRFGAATVVTVGSVVDAAGLAVAGLGAGTSASVWLAAVGLFALGFGSGSWDVAMNVEGAAVERDLGRTVMPRFHAAFSLGTVLGAGLGAAAAAARLPVTVHLLAAALLVAVVAVRAARAFLPASDEEAVEPQGKQSSTMRAWLEPRTLVIGVMVLAMALTEGTANDWLAVALVDGYDVPEWVGAAGFAAFVTAMTTGRMIGPVALDRYGRTRVLWSTMALAGAGVLIVVFGTWPPLVVVGILLWGLGASLGFPVGMSAAADDPEHAAARVSVVSTIGYTAFLAGPPLLGFLGDHIGTLRALLVVAVLLIPSALAVTAARAPQTRESRAGTR</sequence>
<dbReference type="EMBL" id="SGWQ01000004">
    <property type="protein sequence ID" value="RZS39048.1"/>
    <property type="molecule type" value="Genomic_DNA"/>
</dbReference>
<evidence type="ECO:0000313" key="7">
    <source>
        <dbReference type="EMBL" id="RZS39048.1"/>
    </source>
</evidence>
<dbReference type="PROSITE" id="PS50850">
    <property type="entry name" value="MFS"/>
    <property type="match status" value="1"/>
</dbReference>
<protein>
    <submittedName>
        <fullName evidence="7">Cyanate permease</fullName>
    </submittedName>
</protein>
<feature type="transmembrane region" description="Helical" evidence="5">
    <location>
        <begin position="252"/>
        <end position="272"/>
    </location>
</feature>
<feature type="transmembrane region" description="Helical" evidence="5">
    <location>
        <begin position="307"/>
        <end position="325"/>
    </location>
</feature>
<dbReference type="SUPFAM" id="SSF103473">
    <property type="entry name" value="MFS general substrate transporter"/>
    <property type="match status" value="1"/>
</dbReference>
<name>A0A4Q7KQD9_9PSEU</name>
<feature type="domain" description="Major facilitator superfamily (MFS) profile" evidence="6">
    <location>
        <begin position="1"/>
        <end position="394"/>
    </location>
</feature>
<dbReference type="InterPro" id="IPR011701">
    <property type="entry name" value="MFS"/>
</dbReference>
<evidence type="ECO:0000256" key="3">
    <source>
        <dbReference type="ARBA" id="ARBA00022989"/>
    </source>
</evidence>
<dbReference type="GO" id="GO:0005886">
    <property type="term" value="C:plasma membrane"/>
    <property type="evidence" value="ECO:0007669"/>
    <property type="project" value="UniProtKB-SubCell"/>
</dbReference>
<keyword evidence="3 5" id="KW-1133">Transmembrane helix</keyword>
<proteinExistence type="predicted"/>
<dbReference type="PANTHER" id="PTHR23514:SF13">
    <property type="entry name" value="INNER MEMBRANE PROTEIN YBJJ"/>
    <property type="match status" value="1"/>
</dbReference>